<evidence type="ECO:0000256" key="4">
    <source>
        <dbReference type="ARBA" id="ARBA00022670"/>
    </source>
</evidence>
<feature type="transmembrane region" description="Helical" evidence="12">
    <location>
        <begin position="267"/>
        <end position="285"/>
    </location>
</feature>
<feature type="transmembrane region" description="Helical" evidence="12">
    <location>
        <begin position="327"/>
        <end position="345"/>
    </location>
</feature>
<evidence type="ECO:0000313" key="14">
    <source>
        <dbReference type="EMBL" id="TCN88871.1"/>
    </source>
</evidence>
<dbReference type="GO" id="GO:0046872">
    <property type="term" value="F:metal ion binding"/>
    <property type="evidence" value="ECO:0007669"/>
    <property type="project" value="UniProtKB-KW"/>
</dbReference>
<comment type="similarity">
    <text evidence="3">Belongs to the peptidase M50B family.</text>
</comment>
<dbReference type="RefSeq" id="WP_133037819.1">
    <property type="nucleotide sequence ID" value="NZ_SLWF01000003.1"/>
</dbReference>
<organism evidence="14 15">
    <name type="scientific">Shewanella fodinae</name>
    <dbReference type="NCBI Taxonomy" id="552357"/>
    <lineage>
        <taxon>Bacteria</taxon>
        <taxon>Pseudomonadati</taxon>
        <taxon>Pseudomonadota</taxon>
        <taxon>Gammaproteobacteria</taxon>
        <taxon>Alteromonadales</taxon>
        <taxon>Shewanellaceae</taxon>
        <taxon>Shewanella</taxon>
    </lineage>
</organism>
<feature type="domain" description="Peptidase M50" evidence="13">
    <location>
        <begin position="149"/>
        <end position="222"/>
    </location>
</feature>
<evidence type="ECO:0000256" key="11">
    <source>
        <dbReference type="ARBA" id="ARBA00023136"/>
    </source>
</evidence>
<evidence type="ECO:0000256" key="3">
    <source>
        <dbReference type="ARBA" id="ARBA00007931"/>
    </source>
</evidence>
<dbReference type="GO" id="GO:0016020">
    <property type="term" value="C:membrane"/>
    <property type="evidence" value="ECO:0007669"/>
    <property type="project" value="UniProtKB-SubCell"/>
</dbReference>
<evidence type="ECO:0000256" key="9">
    <source>
        <dbReference type="ARBA" id="ARBA00022989"/>
    </source>
</evidence>
<comment type="caution">
    <text evidence="14">The sequence shown here is derived from an EMBL/GenBank/DDBJ whole genome shotgun (WGS) entry which is preliminary data.</text>
</comment>
<evidence type="ECO:0000256" key="7">
    <source>
        <dbReference type="ARBA" id="ARBA00022801"/>
    </source>
</evidence>
<evidence type="ECO:0000259" key="13">
    <source>
        <dbReference type="Pfam" id="PF02163"/>
    </source>
</evidence>
<dbReference type="OrthoDB" id="8772544at2"/>
<keyword evidence="8" id="KW-0862">Zinc</keyword>
<keyword evidence="5 12" id="KW-0812">Transmembrane</keyword>
<proteinExistence type="inferred from homology"/>
<feature type="transmembrane region" description="Helical" evidence="12">
    <location>
        <begin position="228"/>
        <end position="246"/>
    </location>
</feature>
<dbReference type="GO" id="GO:0006508">
    <property type="term" value="P:proteolysis"/>
    <property type="evidence" value="ECO:0007669"/>
    <property type="project" value="UniProtKB-KW"/>
</dbReference>
<dbReference type="PANTHER" id="PTHR39188:SF3">
    <property type="entry name" value="STAGE IV SPORULATION PROTEIN FB"/>
    <property type="match status" value="1"/>
</dbReference>
<sequence length="361" mass="40135">MELLNIECLGKPLRLEASLAGWQQLFWDEQLVSQKTAGSDNEGLKVHVFQLHQQDKAQPIEVRLETDIRWQPFVLDYRLQVDDDIYAQGRRTEKDMERQSPPPQAKATKPGTLGLLSLAFKLFKSAKVIKVVLAGASIAAYSWLFSFQFALALLVCLMFHEYGHIRAMKYFGMKTKGIYLIPFMGGLALSDDKINTRWQDVVISMMGPFFGLLLSLVALLIYHLTANPFFAALAGFNALLNLFNLLPVLPLDGGHAIKSISFSQNRIMGLVICCAGLVLGVYLSYRLGLTLLGFLLAIGGLEIIAEWKQRLNSHLIPLDRYGQVVSATWYLITVIALVGVIWHLAGSGDGMLGLPLQILQS</sequence>
<feature type="transmembrane region" description="Helical" evidence="12">
    <location>
        <begin position="131"/>
        <end position="160"/>
    </location>
</feature>
<evidence type="ECO:0000313" key="15">
    <source>
        <dbReference type="Proteomes" id="UP000294832"/>
    </source>
</evidence>
<evidence type="ECO:0000256" key="12">
    <source>
        <dbReference type="SAM" id="Phobius"/>
    </source>
</evidence>
<dbReference type="Proteomes" id="UP000294832">
    <property type="component" value="Unassembled WGS sequence"/>
</dbReference>
<keyword evidence="10" id="KW-0482">Metalloprotease</keyword>
<reference evidence="14 15" key="1">
    <citation type="submission" date="2019-03" db="EMBL/GenBank/DDBJ databases">
        <title>Freshwater and sediment microbial communities from various areas in North America, analyzing microbe dynamics in response to fracking.</title>
        <authorList>
            <person name="Lamendella R."/>
        </authorList>
    </citation>
    <scope>NUCLEOTIDE SEQUENCE [LARGE SCALE GENOMIC DNA]</scope>
    <source>
        <strain evidence="14 15">74A</strain>
    </source>
</reference>
<keyword evidence="15" id="KW-1185">Reference proteome</keyword>
<dbReference type="PANTHER" id="PTHR39188">
    <property type="entry name" value="MEMBRANE-ASSOCIATED ZINC METALLOPROTEASE M50B"/>
    <property type="match status" value="1"/>
</dbReference>
<feature type="transmembrane region" description="Helical" evidence="12">
    <location>
        <begin position="172"/>
        <end position="189"/>
    </location>
</feature>
<comment type="cofactor">
    <cofactor evidence="1">
        <name>Zn(2+)</name>
        <dbReference type="ChEBI" id="CHEBI:29105"/>
    </cofactor>
</comment>
<dbReference type="EMBL" id="SLWF01000003">
    <property type="protein sequence ID" value="TCN88871.1"/>
    <property type="molecule type" value="Genomic_DNA"/>
</dbReference>
<feature type="transmembrane region" description="Helical" evidence="12">
    <location>
        <begin position="201"/>
        <end position="222"/>
    </location>
</feature>
<accession>A0A4R2FMF8</accession>
<protein>
    <submittedName>
        <fullName evidence="14">Zn-dependent protease</fullName>
    </submittedName>
</protein>
<keyword evidence="4 14" id="KW-0645">Protease</keyword>
<dbReference type="Pfam" id="PF02163">
    <property type="entry name" value="Peptidase_M50"/>
    <property type="match status" value="1"/>
</dbReference>
<feature type="transmembrane region" description="Helical" evidence="12">
    <location>
        <begin position="291"/>
        <end position="307"/>
    </location>
</feature>
<evidence type="ECO:0000256" key="1">
    <source>
        <dbReference type="ARBA" id="ARBA00001947"/>
    </source>
</evidence>
<gene>
    <name evidence="14" type="ORF">EDC91_10351</name>
</gene>
<keyword evidence="6" id="KW-0479">Metal-binding</keyword>
<dbReference type="GO" id="GO:0008237">
    <property type="term" value="F:metallopeptidase activity"/>
    <property type="evidence" value="ECO:0007669"/>
    <property type="project" value="UniProtKB-KW"/>
</dbReference>
<evidence type="ECO:0000256" key="10">
    <source>
        <dbReference type="ARBA" id="ARBA00023049"/>
    </source>
</evidence>
<dbReference type="AlphaFoldDB" id="A0A4R2FMF8"/>
<evidence type="ECO:0000256" key="2">
    <source>
        <dbReference type="ARBA" id="ARBA00004141"/>
    </source>
</evidence>
<keyword evidence="11 12" id="KW-0472">Membrane</keyword>
<dbReference type="CDD" id="cd06160">
    <property type="entry name" value="S2P-M50_like_2"/>
    <property type="match status" value="1"/>
</dbReference>
<comment type="subcellular location">
    <subcellularLocation>
        <location evidence="2">Membrane</location>
        <topology evidence="2">Multi-pass membrane protein</topology>
    </subcellularLocation>
</comment>
<evidence type="ECO:0000256" key="6">
    <source>
        <dbReference type="ARBA" id="ARBA00022723"/>
    </source>
</evidence>
<name>A0A4R2FMF8_9GAMM</name>
<keyword evidence="9 12" id="KW-1133">Transmembrane helix</keyword>
<evidence type="ECO:0000256" key="8">
    <source>
        <dbReference type="ARBA" id="ARBA00022833"/>
    </source>
</evidence>
<evidence type="ECO:0000256" key="5">
    <source>
        <dbReference type="ARBA" id="ARBA00022692"/>
    </source>
</evidence>
<dbReference type="InterPro" id="IPR008915">
    <property type="entry name" value="Peptidase_M50"/>
</dbReference>
<keyword evidence="7" id="KW-0378">Hydrolase</keyword>